<proteinExistence type="inferred from homology"/>
<dbReference type="InterPro" id="IPR051091">
    <property type="entry name" value="O-Glucosyltr/Glycosyltrsf_90"/>
</dbReference>
<dbReference type="GeneID" id="25312995"/>
<protein>
    <submittedName>
        <fullName evidence="5">Capsular associated protein</fullName>
    </submittedName>
</protein>
<feature type="domain" description="Glycosyl transferase CAP10" evidence="4">
    <location>
        <begin position="657"/>
        <end position="955"/>
    </location>
</feature>
<dbReference type="STRING" id="1408163.A0A0F4Z4Q7"/>
<dbReference type="SMART" id="SM00672">
    <property type="entry name" value="CAP10"/>
    <property type="match status" value="1"/>
</dbReference>
<feature type="transmembrane region" description="Helical" evidence="3">
    <location>
        <begin position="255"/>
        <end position="276"/>
    </location>
</feature>
<feature type="transmembrane region" description="Helical" evidence="3">
    <location>
        <begin position="317"/>
        <end position="338"/>
    </location>
</feature>
<dbReference type="Proteomes" id="UP000053958">
    <property type="component" value="Unassembled WGS sequence"/>
</dbReference>
<feature type="transmembrane region" description="Helical" evidence="3">
    <location>
        <begin position="383"/>
        <end position="401"/>
    </location>
</feature>
<dbReference type="GO" id="GO:0016740">
    <property type="term" value="F:transferase activity"/>
    <property type="evidence" value="ECO:0007669"/>
    <property type="project" value="UniProtKB-KW"/>
</dbReference>
<accession>A0A0F4Z4Q7</accession>
<keyword evidence="3" id="KW-0472">Membrane</keyword>
<evidence type="ECO:0000259" key="4">
    <source>
        <dbReference type="SMART" id="SM00672"/>
    </source>
</evidence>
<gene>
    <name evidence="5" type="ORF">T310_0941</name>
</gene>
<dbReference type="RefSeq" id="XP_013331688.1">
    <property type="nucleotide sequence ID" value="XM_013476234.1"/>
</dbReference>
<dbReference type="AlphaFoldDB" id="A0A0F4Z4Q7"/>
<dbReference type="PANTHER" id="PTHR12203:SF35">
    <property type="entry name" value="PROTEIN O-GLUCOSYLTRANSFERASE 1"/>
    <property type="match status" value="1"/>
</dbReference>
<comment type="similarity">
    <text evidence="1">Belongs to the glycosyltransferase 90 family.</text>
</comment>
<feature type="transmembrane region" description="Helical" evidence="3">
    <location>
        <begin position="350"/>
        <end position="371"/>
    </location>
</feature>
<organism evidence="5 6">
    <name type="scientific">Rasamsonia emersonii (strain ATCC 16479 / CBS 393.64 / IMI 116815)</name>
    <dbReference type="NCBI Taxonomy" id="1408163"/>
    <lineage>
        <taxon>Eukaryota</taxon>
        <taxon>Fungi</taxon>
        <taxon>Dikarya</taxon>
        <taxon>Ascomycota</taxon>
        <taxon>Pezizomycotina</taxon>
        <taxon>Eurotiomycetes</taxon>
        <taxon>Eurotiomycetidae</taxon>
        <taxon>Eurotiales</taxon>
        <taxon>Trichocomaceae</taxon>
        <taxon>Rasamsonia</taxon>
    </lineage>
</organism>
<keyword evidence="3" id="KW-0812">Transmembrane</keyword>
<dbReference type="InterPro" id="IPR006598">
    <property type="entry name" value="CAP10"/>
</dbReference>
<reference evidence="5 6" key="1">
    <citation type="submission" date="2015-04" db="EMBL/GenBank/DDBJ databases">
        <authorList>
            <person name="Heijne W.H."/>
            <person name="Fedorova N.D."/>
            <person name="Nierman W.C."/>
            <person name="Vollebregt A.W."/>
            <person name="Zhao Z."/>
            <person name="Wu L."/>
            <person name="Kumar M."/>
            <person name="Stam H."/>
            <person name="van den Berg M.A."/>
            <person name="Pel H.J."/>
        </authorList>
    </citation>
    <scope>NUCLEOTIDE SEQUENCE [LARGE SCALE GENOMIC DNA]</scope>
    <source>
        <strain evidence="5 6">CBS 393.64</strain>
    </source>
</reference>
<keyword evidence="2" id="KW-0808">Transferase</keyword>
<dbReference type="PANTHER" id="PTHR12203">
    <property type="entry name" value="KDEL LYS-ASP-GLU-LEU CONTAINING - RELATED"/>
    <property type="match status" value="1"/>
</dbReference>
<comment type="caution">
    <text evidence="5">The sequence shown here is derived from an EMBL/GenBank/DDBJ whole genome shotgun (WGS) entry which is preliminary data.</text>
</comment>
<dbReference type="OrthoDB" id="541052at2759"/>
<evidence type="ECO:0000313" key="6">
    <source>
        <dbReference type="Proteomes" id="UP000053958"/>
    </source>
</evidence>
<evidence type="ECO:0000256" key="1">
    <source>
        <dbReference type="ARBA" id="ARBA00010118"/>
    </source>
</evidence>
<keyword evidence="3" id="KW-1133">Transmembrane helix</keyword>
<dbReference type="Pfam" id="PF05686">
    <property type="entry name" value="Glyco_transf_90"/>
    <property type="match status" value="1"/>
</dbReference>
<feature type="transmembrane region" description="Helical" evidence="3">
    <location>
        <begin position="93"/>
        <end position="115"/>
    </location>
</feature>
<keyword evidence="6" id="KW-1185">Reference proteome</keyword>
<feature type="transmembrane region" description="Helical" evidence="3">
    <location>
        <begin position="288"/>
        <end position="310"/>
    </location>
</feature>
<evidence type="ECO:0000313" key="5">
    <source>
        <dbReference type="EMBL" id="KKA25076.1"/>
    </source>
</evidence>
<sequence>MAISKENVSRISVGVIFLSASYDTTFVFGEPFVAPIRHYGQADPLNRSSGAFGDSGSQTYVSIPLTETSERSTARTSFPDPPREKGTLNVKGIRVWTSWVLLAVSCFLLCIRVELFRQITLNNECSRPGYASGIPFLISLYDYVRHERSKTVKRDSGPVRTIFKPFRFLLRSSLRYVVPAALLMVSGLLVSSFHDGRNLTYICPIVTKLALRIRTFKILCLVLDTLLLICAAELLGTVRHSKLSRGREAPIEWGVGLLGVVVFWTIVGIVALIALPEHRAWMLSASSHYYRAVLAQSMFVTLLCATAIILIPRYGILGLSMSTAFVAIYLSLISIMLTGDHPFPNISVPLTITALVTLSASAALFVSANAISEDEPLVSSSATFWLLKAVFLLFGFGLIVACIQTNHPKLLPIDLLIYNGRSQHDLWLIQAKTSTNLEEAVLEYRHRYKQHPPPGFDKWYEYATSRSSLVIEDFDQIYSDLLPFRALTPQQLRKLTHELVTNPFNDVAAISIRNGTARVQEDIKPTHAWMVEAAAKMIEPFVEHLPDMDIPLNLNDEPRVVVPWEVMSQMKNEAKSVTALPEEDILNGWSIDRQAGWGPIEPVDQTPYSVFTDWAFTNIWDLVSRICPPSSKARTTRVWDRHNLCVSCVRPHSMGQFVSDWDLAADICHQPDLAHLHGFFISPSSFKASQQLVPLFSQSSVRGFGDILFPSPWNYVDKVEYAPSDEHPDPEYADKEDTLFWIGATTEGMSINGEWKGMTRQRFSHLMNNNTFSKVSMLMRPGKNQSYEYRIMDGTAPWKEFGLSTNVHIAEPPIRCVDCEVQEQELHTVGRMDFQDHWKYRYLFDMDGAGFSGRFHAFLQSYSLPFKTALFRQWFDSRITAWRHFVPQDLRLHDVWSTLAYFSGVSVEKDEETINLMVPHHTEGVWIAEEGRKWAQQALRKEDMEIYFFRLLLEWGRLTDDLRDQLGFKL</sequence>
<evidence type="ECO:0000256" key="2">
    <source>
        <dbReference type="ARBA" id="ARBA00022679"/>
    </source>
</evidence>
<evidence type="ECO:0000256" key="3">
    <source>
        <dbReference type="SAM" id="Phobius"/>
    </source>
</evidence>
<dbReference type="EMBL" id="LASV01000038">
    <property type="protein sequence ID" value="KKA25076.1"/>
    <property type="molecule type" value="Genomic_DNA"/>
</dbReference>
<feature type="transmembrane region" description="Helical" evidence="3">
    <location>
        <begin position="213"/>
        <end position="235"/>
    </location>
</feature>
<name>A0A0F4Z4Q7_RASE3</name>
<feature type="transmembrane region" description="Helical" evidence="3">
    <location>
        <begin position="174"/>
        <end position="193"/>
    </location>
</feature>